<evidence type="ECO:0000313" key="2">
    <source>
        <dbReference type="Proteomes" id="UP000308600"/>
    </source>
</evidence>
<gene>
    <name evidence="1" type="ORF">BDN72DRAFT_828229</name>
</gene>
<proteinExistence type="predicted"/>
<dbReference type="EMBL" id="ML208659">
    <property type="protein sequence ID" value="TFK61442.1"/>
    <property type="molecule type" value="Genomic_DNA"/>
</dbReference>
<sequence>MSSPINPYTSTNSSDYYEEEDSAFLEALRTAVLPGDKAPSQDKGKGNQESGNGSGGTKDVEKDEDDEDSDDMKEPTPPPATQPSLKKYKLEAINQNARARVQRAPEKRKADADDIYGASRFDGFGDYMRRKRAKLQIQNAEIDSSEGRRDNRIFEGLAIYINGYTQPSVQELRQLIVQHGGTFQPYLDRKSIVTHIITCSLTAAKIKEFKNMKVARPEWLVESAKAGELLPWKDFIYSTNQRPENVQGTKTPPRPVSAATKRLAPHIAPVSPSKRPRIYPPEETSANASTTADIPRYAALDSNPNAKRVMANPEWRAAHTSVASDFIEGYYKNSRLHHLATWKAELKSLVAEAQDKAESDGLAVGDHHRSHTRNASDDDVSMRGAALVMQSPHRKDKGKAKAHDEYPKERVIMHCDFDCFFVSAGLVSRPELKGKPVVVCHSSTTGNVSLSTSEIASCSYEARKFGVKNGMSLQQARKLCPQVQTIPYEFTKYKEFSLKFYTILMKHADDLQAVSVDEALIDVSNAVHKLKRSQQQEQDPFQTPQRGPASDPAKDLAELIRTEIRQETSCEVSIGISHNILLARLATRKAKPAQSYHLLPAEVSSILAPLSISDLHGFGHSIKQKAQEKLGATTLGELAKNSKAVLCDALGPGNGEKLYNAIRGVDDKQLESDKPRKSVSCEINYGIRFEDNEQAEVFVRQMATEVAKRLREVDMLGRSITLKVMKRSPSAPVEPSKFLGHGPCENFNKQGPLVAPNNKATNDERIIGDHAWRMLKSFNFDPKDLRGIGIQLQKLESTKATAKSNAGTGTGSVLPSTSASVGRSTSLAPKTSSSITMPPPAAGPSKPQQRAVASTSNAPKKPTSELELPTFSQVDRSVFDALPPEIRQELEQEYKRRSDSEPPVIPPDPSPPTRRSIIIPGVKAPLPKRTSLFPKGKPNPNYKKIVQQLAPRNAPSISPRRSKLYNIISGLKIARNPLSPVPQQRLGLRIADYKLREIDIDPDVFFALPEKVQREQLIRARLLKKNVEIPETPSQLLKLRPKPIVHPPGWEPYIAPPPYARYKVVPFIRQQGPTPHEKIFFANVEDIQRIVEKWVRRHRRWAPNVKDLGFLSKYLLQAVDKVEATDVDLANAIAIMKWWMLLLKRHWGAEELDDPEFDTESQVNPVGKAWWAAFRNIKDQMDEIAKKKWGGRLSLR</sequence>
<evidence type="ECO:0000313" key="1">
    <source>
        <dbReference type="EMBL" id="TFK61442.1"/>
    </source>
</evidence>
<protein>
    <submittedName>
        <fullName evidence="1">DNA repair protein</fullName>
    </submittedName>
</protein>
<name>A0ACD3A6X1_9AGAR</name>
<accession>A0ACD3A6X1</accession>
<keyword evidence="2" id="KW-1185">Reference proteome</keyword>
<organism evidence="1 2">
    <name type="scientific">Pluteus cervinus</name>
    <dbReference type="NCBI Taxonomy" id="181527"/>
    <lineage>
        <taxon>Eukaryota</taxon>
        <taxon>Fungi</taxon>
        <taxon>Dikarya</taxon>
        <taxon>Basidiomycota</taxon>
        <taxon>Agaricomycotina</taxon>
        <taxon>Agaricomycetes</taxon>
        <taxon>Agaricomycetidae</taxon>
        <taxon>Agaricales</taxon>
        <taxon>Pluteineae</taxon>
        <taxon>Pluteaceae</taxon>
        <taxon>Pluteus</taxon>
    </lineage>
</organism>
<dbReference type="Proteomes" id="UP000308600">
    <property type="component" value="Unassembled WGS sequence"/>
</dbReference>
<reference evidence="1 2" key="1">
    <citation type="journal article" date="2019" name="Nat. Ecol. Evol.">
        <title>Megaphylogeny resolves global patterns of mushroom evolution.</title>
        <authorList>
            <person name="Varga T."/>
            <person name="Krizsan K."/>
            <person name="Foldi C."/>
            <person name="Dima B."/>
            <person name="Sanchez-Garcia M."/>
            <person name="Sanchez-Ramirez S."/>
            <person name="Szollosi G.J."/>
            <person name="Szarkandi J.G."/>
            <person name="Papp V."/>
            <person name="Albert L."/>
            <person name="Andreopoulos W."/>
            <person name="Angelini C."/>
            <person name="Antonin V."/>
            <person name="Barry K.W."/>
            <person name="Bougher N.L."/>
            <person name="Buchanan P."/>
            <person name="Buyck B."/>
            <person name="Bense V."/>
            <person name="Catcheside P."/>
            <person name="Chovatia M."/>
            <person name="Cooper J."/>
            <person name="Damon W."/>
            <person name="Desjardin D."/>
            <person name="Finy P."/>
            <person name="Geml J."/>
            <person name="Haridas S."/>
            <person name="Hughes K."/>
            <person name="Justo A."/>
            <person name="Karasinski D."/>
            <person name="Kautmanova I."/>
            <person name="Kiss B."/>
            <person name="Kocsube S."/>
            <person name="Kotiranta H."/>
            <person name="LaButti K.M."/>
            <person name="Lechner B.E."/>
            <person name="Liimatainen K."/>
            <person name="Lipzen A."/>
            <person name="Lukacs Z."/>
            <person name="Mihaltcheva S."/>
            <person name="Morgado L.N."/>
            <person name="Niskanen T."/>
            <person name="Noordeloos M.E."/>
            <person name="Ohm R.A."/>
            <person name="Ortiz-Santana B."/>
            <person name="Ovrebo C."/>
            <person name="Racz N."/>
            <person name="Riley R."/>
            <person name="Savchenko A."/>
            <person name="Shiryaev A."/>
            <person name="Soop K."/>
            <person name="Spirin V."/>
            <person name="Szebenyi C."/>
            <person name="Tomsovsky M."/>
            <person name="Tulloss R.E."/>
            <person name="Uehling J."/>
            <person name="Grigoriev I.V."/>
            <person name="Vagvolgyi C."/>
            <person name="Papp T."/>
            <person name="Martin F.M."/>
            <person name="Miettinen O."/>
            <person name="Hibbett D.S."/>
            <person name="Nagy L.G."/>
        </authorList>
    </citation>
    <scope>NUCLEOTIDE SEQUENCE [LARGE SCALE GENOMIC DNA]</scope>
    <source>
        <strain evidence="1 2">NL-1719</strain>
    </source>
</reference>